<dbReference type="PANTHER" id="PTHR47074">
    <property type="entry name" value="BNAC02G40300D PROTEIN"/>
    <property type="match status" value="1"/>
</dbReference>
<dbReference type="AlphaFoldDB" id="A0AA87ZVP0"/>
<dbReference type="Proteomes" id="UP001187192">
    <property type="component" value="Unassembled WGS sequence"/>
</dbReference>
<dbReference type="PANTHER" id="PTHR47074:SF11">
    <property type="entry name" value="REVERSE TRANSCRIPTASE-LIKE PROTEIN"/>
    <property type="match status" value="1"/>
</dbReference>
<dbReference type="EMBL" id="BTGU01000011">
    <property type="protein sequence ID" value="GMN40430.1"/>
    <property type="molecule type" value="Genomic_DNA"/>
</dbReference>
<dbReference type="InterPro" id="IPR052929">
    <property type="entry name" value="RNase_H-like_EbsB-rel"/>
</dbReference>
<comment type="caution">
    <text evidence="2">The sequence shown here is derived from an EMBL/GenBank/DDBJ whole genome shotgun (WGS) entry which is preliminary data.</text>
</comment>
<gene>
    <name evidence="2" type="ORF">TIFTF001_009657</name>
</gene>
<evidence type="ECO:0000259" key="1">
    <source>
        <dbReference type="Pfam" id="PF13966"/>
    </source>
</evidence>
<proteinExistence type="predicted"/>
<protein>
    <recommendedName>
        <fullName evidence="1">Reverse transcriptase zinc-binding domain-containing protein</fullName>
    </recommendedName>
</protein>
<feature type="domain" description="Reverse transcriptase zinc-binding" evidence="1">
    <location>
        <begin position="25"/>
        <end position="110"/>
    </location>
</feature>
<sequence length="365" mass="41882">MWSIPLSARHRDDILVWHYGKNGQYSAKSGYHIEMESRHNEVSSEGDRASSWWKKLWSCKVPNKVKIHLWCACYNAILARSHLHHRGVLVDHYCSRYGEEAEDTSHALWSYGSVCSIWEDSILWQRLDSVPSTTMPTPKTPWKPPDLGQVKINVDASVNISKSFIGIGLVARDANRVVVLGAMARRMASYFSPFFSECMAVRKESGTPISGSKCYITIPKCPSCCDHFFRGLVLVFHPHKKVYRVVHVSGYDFVVEIFTLGCSENKWKVIPGPFSVPNEQPPDDTFCSSDPLSTNGQLILHWDVDSSQYFISFNIFFQHRNSPRWYLYETKLRLLKKLSGMPTDPNLLPYKRSLVRWKNEQELSA</sequence>
<name>A0AA87ZVP0_FICCA</name>
<organism evidence="2 3">
    <name type="scientific">Ficus carica</name>
    <name type="common">Common fig</name>
    <dbReference type="NCBI Taxonomy" id="3494"/>
    <lineage>
        <taxon>Eukaryota</taxon>
        <taxon>Viridiplantae</taxon>
        <taxon>Streptophyta</taxon>
        <taxon>Embryophyta</taxon>
        <taxon>Tracheophyta</taxon>
        <taxon>Spermatophyta</taxon>
        <taxon>Magnoliopsida</taxon>
        <taxon>eudicotyledons</taxon>
        <taxon>Gunneridae</taxon>
        <taxon>Pentapetalae</taxon>
        <taxon>rosids</taxon>
        <taxon>fabids</taxon>
        <taxon>Rosales</taxon>
        <taxon>Moraceae</taxon>
        <taxon>Ficeae</taxon>
        <taxon>Ficus</taxon>
    </lineage>
</organism>
<accession>A0AA87ZVP0</accession>
<dbReference type="InterPro" id="IPR026960">
    <property type="entry name" value="RVT-Znf"/>
</dbReference>
<evidence type="ECO:0000313" key="2">
    <source>
        <dbReference type="EMBL" id="GMN40430.1"/>
    </source>
</evidence>
<dbReference type="Pfam" id="PF13966">
    <property type="entry name" value="zf-RVT"/>
    <property type="match status" value="1"/>
</dbReference>
<keyword evidence="3" id="KW-1185">Reference proteome</keyword>
<evidence type="ECO:0000313" key="3">
    <source>
        <dbReference type="Proteomes" id="UP001187192"/>
    </source>
</evidence>
<reference evidence="2" key="1">
    <citation type="submission" date="2023-07" db="EMBL/GenBank/DDBJ databases">
        <title>draft genome sequence of fig (Ficus carica).</title>
        <authorList>
            <person name="Takahashi T."/>
            <person name="Nishimura K."/>
        </authorList>
    </citation>
    <scope>NUCLEOTIDE SEQUENCE</scope>
</reference>